<protein>
    <submittedName>
        <fullName evidence="2">Uncharacterized protein</fullName>
    </submittedName>
</protein>
<proteinExistence type="predicted"/>
<accession>A0A9P8QKR6</accession>
<reference evidence="2" key="1">
    <citation type="submission" date="2021-08" db="EMBL/GenBank/DDBJ databases">
        <title>Chromosome-Level Trichoderma cornu-damae using Hi-C Data.</title>
        <authorList>
            <person name="Kim C.S."/>
        </authorList>
    </citation>
    <scope>NUCLEOTIDE SEQUENCE</scope>
    <source>
        <strain evidence="2">KA19-0412C</strain>
    </source>
</reference>
<evidence type="ECO:0000313" key="3">
    <source>
        <dbReference type="Proteomes" id="UP000827724"/>
    </source>
</evidence>
<sequence length="87" mass="9552">MGQGTYCVLAREIFETAINSSAEARVKPRSGRGQSGMFRNDGNGQRHGHLHGPNGSRFGKQHFAYVEAKIGQMRGPLPKVHKFSKQG</sequence>
<keyword evidence="3" id="KW-1185">Reference proteome</keyword>
<dbReference type="EMBL" id="JAIWOZ010000004">
    <property type="protein sequence ID" value="KAH6606959.1"/>
    <property type="molecule type" value="Genomic_DNA"/>
</dbReference>
<evidence type="ECO:0000313" key="2">
    <source>
        <dbReference type="EMBL" id="KAH6606959.1"/>
    </source>
</evidence>
<feature type="region of interest" description="Disordered" evidence="1">
    <location>
        <begin position="22"/>
        <end position="58"/>
    </location>
</feature>
<gene>
    <name evidence="2" type="ORF">Trco_006112</name>
</gene>
<organism evidence="2 3">
    <name type="scientific">Trichoderma cornu-damae</name>
    <dbReference type="NCBI Taxonomy" id="654480"/>
    <lineage>
        <taxon>Eukaryota</taxon>
        <taxon>Fungi</taxon>
        <taxon>Dikarya</taxon>
        <taxon>Ascomycota</taxon>
        <taxon>Pezizomycotina</taxon>
        <taxon>Sordariomycetes</taxon>
        <taxon>Hypocreomycetidae</taxon>
        <taxon>Hypocreales</taxon>
        <taxon>Hypocreaceae</taxon>
        <taxon>Trichoderma</taxon>
    </lineage>
</organism>
<name>A0A9P8QKR6_9HYPO</name>
<comment type="caution">
    <text evidence="2">The sequence shown here is derived from an EMBL/GenBank/DDBJ whole genome shotgun (WGS) entry which is preliminary data.</text>
</comment>
<evidence type="ECO:0000256" key="1">
    <source>
        <dbReference type="SAM" id="MobiDB-lite"/>
    </source>
</evidence>
<dbReference type="Proteomes" id="UP000827724">
    <property type="component" value="Unassembled WGS sequence"/>
</dbReference>
<dbReference type="AlphaFoldDB" id="A0A9P8QKR6"/>